<dbReference type="EMBL" id="CP000812">
    <property type="protein sequence ID" value="ABV32749.1"/>
    <property type="molecule type" value="Genomic_DNA"/>
</dbReference>
<dbReference type="InterPro" id="IPR013429">
    <property type="entry name" value="Regulatory_FmdB_Zinc_ribbon"/>
</dbReference>
<keyword evidence="4" id="KW-1185">Reference proteome</keyword>
<dbReference type="NCBIfam" id="TIGR02605">
    <property type="entry name" value="CxxC_CxxC_SSSS"/>
    <property type="match status" value="1"/>
</dbReference>
<protein>
    <submittedName>
        <fullName evidence="3">Putative regulatory protein, FmdB family</fullName>
    </submittedName>
</protein>
<dbReference type="PANTHER" id="PTHR34404:SF2">
    <property type="entry name" value="CONSERVED SERINE RICH PROTEIN"/>
    <property type="match status" value="1"/>
</dbReference>
<feature type="compositionally biased region" description="Polar residues" evidence="1">
    <location>
        <begin position="51"/>
        <end position="62"/>
    </location>
</feature>
<dbReference type="eggNOG" id="COG2331">
    <property type="taxonomic scope" value="Bacteria"/>
</dbReference>
<evidence type="ECO:0000313" key="3">
    <source>
        <dbReference type="EMBL" id="ABV32749.1"/>
    </source>
</evidence>
<dbReference type="SMART" id="SM00834">
    <property type="entry name" value="CxxC_CXXC_SSSS"/>
    <property type="match status" value="1"/>
</dbReference>
<dbReference type="HOGENOM" id="CLU_136025_3_2_0"/>
<sequence length="79" mass="8955">MPFYRYVCENCNSQKTVFHSINEDPEIFCECGKQMKRAISRVGIIFKGSGFYSTDSRKNGVQSSESSSESKKKSEEKVA</sequence>
<feature type="compositionally biased region" description="Basic and acidic residues" evidence="1">
    <location>
        <begin position="68"/>
        <end position="79"/>
    </location>
</feature>
<evidence type="ECO:0000256" key="1">
    <source>
        <dbReference type="SAM" id="MobiDB-lite"/>
    </source>
</evidence>
<dbReference type="AlphaFoldDB" id="A8F3L5"/>
<dbReference type="STRING" id="416591.Tlet_0179"/>
<accession>A8F3L5</accession>
<evidence type="ECO:0000313" key="4">
    <source>
        <dbReference type="Proteomes" id="UP000002016"/>
    </source>
</evidence>
<gene>
    <name evidence="3" type="ordered locus">Tlet_0179</name>
</gene>
<feature type="region of interest" description="Disordered" evidence="1">
    <location>
        <begin position="50"/>
        <end position="79"/>
    </location>
</feature>
<feature type="domain" description="Putative regulatory protein FmdB zinc ribbon" evidence="2">
    <location>
        <begin position="1"/>
        <end position="40"/>
    </location>
</feature>
<organism evidence="3 4">
    <name type="scientific">Pseudothermotoga lettingae (strain ATCC BAA-301 / DSM 14385 / NBRC 107922 / TMO)</name>
    <name type="common">Thermotoga lettingae</name>
    <dbReference type="NCBI Taxonomy" id="416591"/>
    <lineage>
        <taxon>Bacteria</taxon>
        <taxon>Thermotogati</taxon>
        <taxon>Thermotogota</taxon>
        <taxon>Thermotogae</taxon>
        <taxon>Thermotogales</taxon>
        <taxon>Thermotogaceae</taxon>
        <taxon>Pseudothermotoga</taxon>
    </lineage>
</organism>
<reference evidence="3 4" key="1">
    <citation type="submission" date="2007-08" db="EMBL/GenBank/DDBJ databases">
        <title>Complete sequence of Thermotoga lettingae TMO.</title>
        <authorList>
            <consortium name="US DOE Joint Genome Institute"/>
            <person name="Copeland A."/>
            <person name="Lucas S."/>
            <person name="Lapidus A."/>
            <person name="Barry K."/>
            <person name="Glavina del Rio T."/>
            <person name="Dalin E."/>
            <person name="Tice H."/>
            <person name="Pitluck S."/>
            <person name="Foster B."/>
            <person name="Bruce D."/>
            <person name="Schmutz J."/>
            <person name="Larimer F."/>
            <person name="Land M."/>
            <person name="Hauser L."/>
            <person name="Kyrpides N."/>
            <person name="Mikhailova N."/>
            <person name="Nelson K."/>
            <person name="Gogarten J.P."/>
            <person name="Noll K."/>
            <person name="Richardson P."/>
        </authorList>
    </citation>
    <scope>NUCLEOTIDE SEQUENCE [LARGE SCALE GENOMIC DNA]</scope>
    <source>
        <strain evidence="4">ATCC BAA-301 / DSM 14385 / NBRC 107922 / TMO</strain>
    </source>
</reference>
<dbReference type="OrthoDB" id="9813321at2"/>
<dbReference type="Proteomes" id="UP000002016">
    <property type="component" value="Chromosome"/>
</dbReference>
<dbReference type="Pfam" id="PF09723">
    <property type="entry name" value="Zn_ribbon_8"/>
    <property type="match status" value="1"/>
</dbReference>
<dbReference type="RefSeq" id="WP_012002230.1">
    <property type="nucleotide sequence ID" value="NC_009828.1"/>
</dbReference>
<evidence type="ECO:0000259" key="2">
    <source>
        <dbReference type="SMART" id="SM00834"/>
    </source>
</evidence>
<proteinExistence type="predicted"/>
<reference evidence="3 4" key="2">
    <citation type="journal article" date="2009" name="Proc. Natl. Acad. Sci. U.S.A.">
        <title>On the chimeric nature, thermophilic origin, and phylogenetic placement of the Thermotogales.</title>
        <authorList>
            <person name="Zhaxybayeva O."/>
            <person name="Swithers K.S."/>
            <person name="Lapierre P."/>
            <person name="Fournier G.P."/>
            <person name="Bickhart D.M."/>
            <person name="DeBoy R.T."/>
            <person name="Nelson K.E."/>
            <person name="Nesbo C.L."/>
            <person name="Doolittle W.F."/>
            <person name="Gogarten J.P."/>
            <person name="Noll K.M."/>
        </authorList>
    </citation>
    <scope>NUCLEOTIDE SEQUENCE [LARGE SCALE GENOMIC DNA]</scope>
    <source>
        <strain evidence="4">ATCC BAA-301 / DSM 14385 / NBRC 107922 / TMO</strain>
    </source>
</reference>
<dbReference type="KEGG" id="tle:Tlet_0179"/>
<dbReference type="PANTHER" id="PTHR34404">
    <property type="entry name" value="REGULATORY PROTEIN, FMDB FAMILY"/>
    <property type="match status" value="1"/>
</dbReference>
<name>A8F3L5_PSELT</name>